<sequence length="59" mass="7363">MSESRVRENRMHGLTRGADDKYMAEIWWHWRKTRQQTEKTNFCLNSRRLFLLYRLFVAK</sequence>
<protein>
    <submittedName>
        <fullName evidence="1">Uncharacterized protein</fullName>
    </submittedName>
</protein>
<gene>
    <name evidence="1" type="ORF">kustc0670</name>
</gene>
<reference evidence="1" key="2">
    <citation type="submission" date="2006-01" db="EMBL/GenBank/DDBJ databases">
        <authorList>
            <person name="Genoscope"/>
        </authorList>
    </citation>
    <scope>NUCLEOTIDE SEQUENCE</scope>
</reference>
<proteinExistence type="predicted"/>
<evidence type="ECO:0000313" key="1">
    <source>
        <dbReference type="EMBL" id="CAJ71415.1"/>
    </source>
</evidence>
<dbReference type="EMBL" id="CT573073">
    <property type="protein sequence ID" value="CAJ71415.1"/>
    <property type="molecule type" value="Genomic_DNA"/>
</dbReference>
<name>Q1PW08_KUEST</name>
<reference evidence="1" key="1">
    <citation type="journal article" date="2006" name="Nature">
        <title>Deciphering the evolution and metabolism of an anammox bacterium from a community genome.</title>
        <authorList>
            <person name="Strous M."/>
            <person name="Pelletier E."/>
            <person name="Mangenot S."/>
            <person name="Rattei T."/>
            <person name="Lehner A."/>
            <person name="Taylor M.W."/>
            <person name="Horn M."/>
            <person name="Daims H."/>
            <person name="Bartol-Mavel D."/>
            <person name="Wincker P."/>
            <person name="Barbe V."/>
            <person name="Fonknechten N."/>
            <person name="Vallenet D."/>
            <person name="Segurens B."/>
            <person name="Schenowitz-Truong C."/>
            <person name="Medigue C."/>
            <person name="Collingro A."/>
            <person name="Snel B."/>
            <person name="Dutilh B.E."/>
            <person name="OpDenCamp H.J.M."/>
            <person name="vanDerDrift C."/>
            <person name="Cirpus I."/>
            <person name="vanDePas-Schoonen K.T."/>
            <person name="Harhangi H.R."/>
            <person name="vanNiftrik L."/>
            <person name="Schmid M."/>
            <person name="Keltjens J."/>
            <person name="vanDeVossenberg J."/>
            <person name="Kartal B."/>
            <person name="Meier H."/>
            <person name="Frishman D."/>
            <person name="Huynen M.A."/>
            <person name="Mewes H."/>
            <person name="Weissenbach J."/>
            <person name="Jetten M.S.M."/>
            <person name="Wagner M."/>
            <person name="LePaslier D."/>
        </authorList>
    </citation>
    <scope>NUCLEOTIDE SEQUENCE</scope>
</reference>
<accession>Q1PW08</accession>
<organism evidence="1">
    <name type="scientific">Kuenenia stuttgartiensis</name>
    <dbReference type="NCBI Taxonomy" id="174633"/>
    <lineage>
        <taxon>Bacteria</taxon>
        <taxon>Pseudomonadati</taxon>
        <taxon>Planctomycetota</taxon>
        <taxon>Candidatus Brocadiia</taxon>
        <taxon>Candidatus Brocadiales</taxon>
        <taxon>Candidatus Brocadiaceae</taxon>
        <taxon>Candidatus Kuenenia</taxon>
    </lineage>
</organism>
<dbReference type="AlphaFoldDB" id="Q1PW08"/>